<accession>A0A9E7N392</accession>
<protein>
    <submittedName>
        <fullName evidence="2">Uncharacterized protein</fullName>
    </submittedName>
</protein>
<dbReference type="Proteomes" id="UP001056634">
    <property type="component" value="Segment"/>
</dbReference>
<evidence type="ECO:0000313" key="2">
    <source>
        <dbReference type="EMBL" id="UTC28988.1"/>
    </source>
</evidence>
<gene>
    <name evidence="2" type="ORF">MARCHEWKA_04760</name>
</gene>
<feature type="transmembrane region" description="Helical" evidence="1">
    <location>
        <begin position="51"/>
        <end position="79"/>
    </location>
</feature>
<keyword evidence="1" id="KW-0472">Membrane</keyword>
<sequence>MKPDPTFIDVGILYLFALGVTTALIILGVDLARRLATSGFDGAWRRLRNTVLYLTLTLTGAGLAIAVLMTLAYGVGWVVHFLGWWPY</sequence>
<evidence type="ECO:0000256" key="1">
    <source>
        <dbReference type="SAM" id="Phobius"/>
    </source>
</evidence>
<keyword evidence="1" id="KW-1133">Transmembrane helix</keyword>
<keyword evidence="3" id="KW-1185">Reference proteome</keyword>
<reference evidence="2" key="1">
    <citation type="submission" date="2022-04" db="EMBL/GenBank/DDBJ databases">
        <authorList>
            <person name="Friedrich I."/>
            <person name="Schneider D."/>
            <person name="Poehlein A."/>
            <person name="Hertel R."/>
            <person name="Daniel R."/>
        </authorList>
    </citation>
    <scope>NUCLEOTIDE SEQUENCE</scope>
</reference>
<name>A0A9E7N392_9CAUD</name>
<dbReference type="EMBL" id="ON529851">
    <property type="protein sequence ID" value="UTC28988.1"/>
    <property type="molecule type" value="Genomic_DNA"/>
</dbReference>
<keyword evidence="1" id="KW-0812">Transmembrane</keyword>
<evidence type="ECO:0000313" key="3">
    <source>
        <dbReference type="Proteomes" id="UP001056634"/>
    </source>
</evidence>
<feature type="transmembrane region" description="Helical" evidence="1">
    <location>
        <begin position="12"/>
        <end position="31"/>
    </location>
</feature>
<organism evidence="2 3">
    <name type="scientific">Brevundimonas phage vB_BpoS-Marchewka</name>
    <dbReference type="NCBI Taxonomy" id="2948604"/>
    <lineage>
        <taxon>Viruses</taxon>
        <taxon>Duplodnaviria</taxon>
        <taxon>Heunggongvirae</taxon>
        <taxon>Uroviricota</taxon>
        <taxon>Caudoviricetes</taxon>
        <taxon>Jeanschmidtviridae</taxon>
        <taxon>Marchewkavirus</taxon>
        <taxon>Marchewkavirus marchewka</taxon>
    </lineage>
</organism>
<proteinExistence type="predicted"/>